<protein>
    <submittedName>
        <fullName evidence="1">DUF4160 domain-containing protein</fullName>
    </submittedName>
</protein>
<organism evidence="1">
    <name type="scientific">Chlorobaculum parvum</name>
    <dbReference type="NCBI Taxonomy" id="274539"/>
    <lineage>
        <taxon>Bacteria</taxon>
        <taxon>Pseudomonadati</taxon>
        <taxon>Chlorobiota</taxon>
        <taxon>Chlorobiia</taxon>
        <taxon>Chlorobiales</taxon>
        <taxon>Chlorobiaceae</taxon>
        <taxon>Chlorobaculum</taxon>
    </lineage>
</organism>
<accession>A0A7C5DI13</accession>
<dbReference type="AlphaFoldDB" id="A0A7C5DI13"/>
<gene>
    <name evidence="1" type="ORF">ENL07_10435</name>
</gene>
<dbReference type="InterPro" id="IPR025427">
    <property type="entry name" value="DUF4160"/>
</dbReference>
<proteinExistence type="predicted"/>
<name>A0A7C5DI13_9CHLB</name>
<sequence length="104" mass="11400">MTVTGTLLSILTGGALVGLNHETGAFIAGIALANSPLSRYLSENLKFFYKASIDIRTLGLMEGKLPAKVMSLVVEWAQEHQDELLENWSSIKETGEFHKIKPLV</sequence>
<dbReference type="Proteomes" id="UP000886058">
    <property type="component" value="Unassembled WGS sequence"/>
</dbReference>
<evidence type="ECO:0000313" key="1">
    <source>
        <dbReference type="EMBL" id="HHE33010.1"/>
    </source>
</evidence>
<reference evidence="1" key="1">
    <citation type="journal article" date="2020" name="mSystems">
        <title>Genome- and Community-Level Interaction Insights into Carbon Utilization and Element Cycling Functions of Hydrothermarchaeota in Hydrothermal Sediment.</title>
        <authorList>
            <person name="Zhou Z."/>
            <person name="Liu Y."/>
            <person name="Xu W."/>
            <person name="Pan J."/>
            <person name="Luo Z.H."/>
            <person name="Li M."/>
        </authorList>
    </citation>
    <scope>NUCLEOTIDE SEQUENCE [LARGE SCALE GENOMIC DNA]</scope>
    <source>
        <strain evidence="1">HyVt-633</strain>
    </source>
</reference>
<dbReference type="Pfam" id="PF13711">
    <property type="entry name" value="DUF4160"/>
    <property type="match status" value="1"/>
</dbReference>
<dbReference type="EMBL" id="DRSQ01000228">
    <property type="protein sequence ID" value="HHE33010.1"/>
    <property type="molecule type" value="Genomic_DNA"/>
</dbReference>
<comment type="caution">
    <text evidence="1">The sequence shown here is derived from an EMBL/GenBank/DDBJ whole genome shotgun (WGS) entry which is preliminary data.</text>
</comment>